<dbReference type="OrthoDB" id="994984at2"/>
<dbReference type="Proteomes" id="UP000247973">
    <property type="component" value="Unassembled WGS sequence"/>
</dbReference>
<protein>
    <submittedName>
        <fullName evidence="1">Uncharacterized protein (TIGR02145 family)</fullName>
    </submittedName>
</protein>
<name>A0A2V3PS42_9BACT</name>
<accession>A0A2V3PS42</accession>
<sequence>MKFGKLLLILFVFMSCSDDDNLEPVTPTEPTPPTVEKVPTIPLVFFDNFINKSVDYKAVRIGEYLWMNSNINHYAGQPFTKADIELVLTRYRLDPQSLKNVSIADIEKYCGPYYDRNRFEYLEDRGKCVIYEGKEKVLTSGWSAASTNDFRQLFAMCGNGTEQDVRHSLTVQAGDNPVAIPGLTYWFGPNNTNKYGFNLMPGGARFNGPQVFELKHNHEGTDTESFNALTGDFYGFIEATLFQTWDGRVAIHDYPEGISQKTWHWMPVRWCRKLTTAELGYRLYINQEQTEIKKIILTESAPQGYTELPNGYIRGFYVQFILDNPNPLKTVSQIVEMAKYLR</sequence>
<dbReference type="EMBL" id="QICL01000008">
    <property type="protein sequence ID" value="PXV65060.1"/>
    <property type="molecule type" value="Genomic_DNA"/>
</dbReference>
<evidence type="ECO:0000313" key="1">
    <source>
        <dbReference type="EMBL" id="PXV65060.1"/>
    </source>
</evidence>
<reference evidence="1 2" key="1">
    <citation type="submission" date="2018-03" db="EMBL/GenBank/DDBJ databases">
        <title>Genomic Encyclopedia of Archaeal and Bacterial Type Strains, Phase II (KMG-II): from individual species to whole genera.</title>
        <authorList>
            <person name="Goeker M."/>
        </authorList>
    </citation>
    <scope>NUCLEOTIDE SEQUENCE [LARGE SCALE GENOMIC DNA]</scope>
    <source>
        <strain evidence="1 2">DSM 100214</strain>
    </source>
</reference>
<proteinExistence type="predicted"/>
<organism evidence="1 2">
    <name type="scientific">Dysgonomonas alginatilytica</name>
    <dbReference type="NCBI Taxonomy" id="1605892"/>
    <lineage>
        <taxon>Bacteria</taxon>
        <taxon>Pseudomonadati</taxon>
        <taxon>Bacteroidota</taxon>
        <taxon>Bacteroidia</taxon>
        <taxon>Bacteroidales</taxon>
        <taxon>Dysgonomonadaceae</taxon>
        <taxon>Dysgonomonas</taxon>
    </lineage>
</organism>
<dbReference type="RefSeq" id="WP_110310334.1">
    <property type="nucleotide sequence ID" value="NZ_QICL01000008.1"/>
</dbReference>
<dbReference type="AlphaFoldDB" id="A0A2V3PS42"/>
<evidence type="ECO:0000313" key="2">
    <source>
        <dbReference type="Proteomes" id="UP000247973"/>
    </source>
</evidence>
<dbReference type="PROSITE" id="PS51257">
    <property type="entry name" value="PROKAR_LIPOPROTEIN"/>
    <property type="match status" value="1"/>
</dbReference>
<keyword evidence="2" id="KW-1185">Reference proteome</keyword>
<gene>
    <name evidence="1" type="ORF">CLV62_10858</name>
</gene>
<comment type="caution">
    <text evidence="1">The sequence shown here is derived from an EMBL/GenBank/DDBJ whole genome shotgun (WGS) entry which is preliminary data.</text>
</comment>